<accession>A0A515DCW5</accession>
<name>A0A515DCW5_9BURK</name>
<dbReference type="SUPFAM" id="SSF50475">
    <property type="entry name" value="FMN-binding split barrel"/>
    <property type="match status" value="1"/>
</dbReference>
<dbReference type="KEGG" id="rhf:EUB48_13785"/>
<reference evidence="2 3" key="1">
    <citation type="submission" date="2019-01" db="EMBL/GenBank/DDBJ databases">
        <title>Genomic insights into a novel species Rhodoferax sp.</title>
        <authorList>
            <person name="Jin L."/>
        </authorList>
    </citation>
    <scope>NUCLEOTIDE SEQUENCE [LARGE SCALE GENOMIC DNA]</scope>
    <source>
        <strain evidence="2 3">CHu59-6-5</strain>
    </source>
</reference>
<dbReference type="RefSeq" id="WP_142819659.1">
    <property type="nucleotide sequence ID" value="NZ_CP035503.1"/>
</dbReference>
<dbReference type="PANTHER" id="PTHR13343">
    <property type="entry name" value="CREG1 PROTEIN"/>
    <property type="match status" value="1"/>
</dbReference>
<protein>
    <submittedName>
        <fullName evidence="2">Pyridoxamine 5'-phosphate oxidase</fullName>
    </submittedName>
</protein>
<dbReference type="OrthoDB" id="9790961at2"/>
<evidence type="ECO:0000259" key="1">
    <source>
        <dbReference type="Pfam" id="PF01243"/>
    </source>
</evidence>
<dbReference type="AlphaFoldDB" id="A0A515DCW5"/>
<feature type="domain" description="Pyridoxamine 5'-phosphate oxidase N-terminal" evidence="1">
    <location>
        <begin position="7"/>
        <end position="140"/>
    </location>
</feature>
<dbReference type="EMBL" id="CP035503">
    <property type="protein sequence ID" value="QDL38237.1"/>
    <property type="molecule type" value="Genomic_DNA"/>
</dbReference>
<dbReference type="PANTHER" id="PTHR13343:SF17">
    <property type="entry name" value="CELLULAR REPRESSOR OF E1A-STIMULATED GENES, ISOFORM A"/>
    <property type="match status" value="1"/>
</dbReference>
<dbReference type="InterPro" id="IPR014419">
    <property type="entry name" value="HutZ"/>
</dbReference>
<dbReference type="Proteomes" id="UP000316798">
    <property type="component" value="Chromosome"/>
</dbReference>
<evidence type="ECO:0000313" key="3">
    <source>
        <dbReference type="Proteomes" id="UP000316798"/>
    </source>
</evidence>
<gene>
    <name evidence="2" type="ORF">EUB48_13785</name>
</gene>
<organism evidence="2 3">
    <name type="scientific">Rhodoferax sediminis</name>
    <dbReference type="NCBI Taxonomy" id="2509614"/>
    <lineage>
        <taxon>Bacteria</taxon>
        <taxon>Pseudomonadati</taxon>
        <taxon>Pseudomonadota</taxon>
        <taxon>Betaproteobacteria</taxon>
        <taxon>Burkholderiales</taxon>
        <taxon>Comamonadaceae</taxon>
        <taxon>Rhodoferax</taxon>
    </lineage>
</organism>
<dbReference type="Gene3D" id="2.30.110.10">
    <property type="entry name" value="Electron Transport, Fmn-binding Protein, Chain A"/>
    <property type="match status" value="1"/>
</dbReference>
<keyword evidence="3" id="KW-1185">Reference proteome</keyword>
<sequence length="164" mass="17668">MSHESRLTGELRALLHAQRTAALGTTGDDGAAFVSMVPFALEPALGCLVIHVSGLAAHTRNLQARPRVSLLVMQPEVTGEPVHALPRVTLQGEALMLAPDSAPWHACRAAYLARFPEAEFMTQLGDFRFVAVRITQARHVAGFGAARDVDEEEIKRVLSPAKPA</sequence>
<dbReference type="PIRSF" id="PIRSF004633">
    <property type="entry name" value="UCP_PLP_oxd"/>
    <property type="match status" value="1"/>
</dbReference>
<dbReference type="GO" id="GO:0005737">
    <property type="term" value="C:cytoplasm"/>
    <property type="evidence" value="ECO:0007669"/>
    <property type="project" value="UniProtKB-ARBA"/>
</dbReference>
<proteinExistence type="predicted"/>
<dbReference type="Pfam" id="PF01243">
    <property type="entry name" value="PNPOx_N"/>
    <property type="match status" value="1"/>
</dbReference>
<evidence type="ECO:0000313" key="2">
    <source>
        <dbReference type="EMBL" id="QDL38237.1"/>
    </source>
</evidence>
<dbReference type="InterPro" id="IPR012349">
    <property type="entry name" value="Split_barrel_FMN-bd"/>
</dbReference>
<dbReference type="InterPro" id="IPR011576">
    <property type="entry name" value="Pyridox_Oxase_N"/>
</dbReference>